<proteinExistence type="inferred from homology"/>
<dbReference type="InterPro" id="IPR009430">
    <property type="entry name" value="GvpL/GvpF"/>
</dbReference>
<dbReference type="Proteomes" id="UP000322927">
    <property type="component" value="Chromosome"/>
</dbReference>
<dbReference type="PANTHER" id="PTHR36852">
    <property type="entry name" value="PROTEIN GVPL 2"/>
    <property type="match status" value="1"/>
</dbReference>
<reference evidence="4 5" key="1">
    <citation type="submission" date="2018-05" db="EMBL/GenBank/DDBJ databases">
        <title>Streptomyces venezuelae.</title>
        <authorList>
            <person name="Kim W."/>
            <person name="Lee N."/>
            <person name="Cho B.-K."/>
        </authorList>
    </citation>
    <scope>NUCLEOTIDE SEQUENCE [LARGE SCALE GENOMIC DNA]</scope>
    <source>
        <strain evidence="4 5">ATCC 14584</strain>
    </source>
</reference>
<dbReference type="EMBL" id="CP029192">
    <property type="protein sequence ID" value="QES33025.1"/>
    <property type="molecule type" value="Genomic_DNA"/>
</dbReference>
<name>A0A5P2BRB8_STRVZ</name>
<comment type="similarity">
    <text evidence="3">Belongs to the gas vesicle GvpF/GvpL family.</text>
</comment>
<evidence type="ECO:0000256" key="1">
    <source>
        <dbReference type="ARBA" id="ARBA00022987"/>
    </source>
</evidence>
<dbReference type="PANTHER" id="PTHR36852:SF1">
    <property type="entry name" value="PROTEIN GVPL 2"/>
    <property type="match status" value="1"/>
</dbReference>
<dbReference type="AlphaFoldDB" id="A0A5P2BRB8"/>
<dbReference type="GO" id="GO:0031412">
    <property type="term" value="P:gas vesicle organization"/>
    <property type="evidence" value="ECO:0007669"/>
    <property type="project" value="InterPro"/>
</dbReference>
<dbReference type="OrthoDB" id="4864106at2"/>
<gene>
    <name evidence="4" type="ORF">DEJ48_06100</name>
</gene>
<accession>A0A5P2BRB8</accession>
<evidence type="ECO:0000313" key="5">
    <source>
        <dbReference type="Proteomes" id="UP000322927"/>
    </source>
</evidence>
<organism evidence="4 5">
    <name type="scientific">Streptomyces venezuelae</name>
    <dbReference type="NCBI Taxonomy" id="54571"/>
    <lineage>
        <taxon>Bacteria</taxon>
        <taxon>Bacillati</taxon>
        <taxon>Actinomycetota</taxon>
        <taxon>Actinomycetes</taxon>
        <taxon>Kitasatosporales</taxon>
        <taxon>Streptomycetaceae</taxon>
        <taxon>Streptomyces</taxon>
    </lineage>
</organism>
<dbReference type="Pfam" id="PF06386">
    <property type="entry name" value="GvpL_GvpF"/>
    <property type="match status" value="1"/>
</dbReference>
<keyword evidence="1" id="KW-0304">Gas vesicle</keyword>
<comment type="subcellular location">
    <subcellularLocation>
        <location evidence="2">Gas vesicle</location>
    </subcellularLocation>
</comment>
<sequence>MTTYVYGIASSSHPALPDGMEGIGRPALPVRVLKNGDLAAIVSDAPEDLKPKRRDLLAHQNVLSEAGAAGSVLPMRFGSLAPDDETVVSVLGERAGHYEERLRTLDGKVEYNVKATHHEEAVLHQVLAENPDLRAMVEANQRAGGGSHEQKLQLGEAITNGVRAREQSDAVEVRRALEPTAEAVGDGPEGTGWLANISFLVDRKTSEGFLSAVEELKATQPHLDLRVHGPLPPYSFVDPGPSEPAE</sequence>
<dbReference type="GO" id="GO:0031411">
    <property type="term" value="C:gas vesicle"/>
    <property type="evidence" value="ECO:0007669"/>
    <property type="project" value="UniProtKB-SubCell"/>
</dbReference>
<protein>
    <submittedName>
        <fullName evidence="4">Gas vesicle protein</fullName>
    </submittedName>
</protein>
<evidence type="ECO:0000256" key="3">
    <source>
        <dbReference type="ARBA" id="ARBA00035643"/>
    </source>
</evidence>
<evidence type="ECO:0000313" key="4">
    <source>
        <dbReference type="EMBL" id="QES33025.1"/>
    </source>
</evidence>
<dbReference type="RefSeq" id="WP_150215160.1">
    <property type="nucleotide sequence ID" value="NZ_CP029192.1"/>
</dbReference>
<evidence type="ECO:0000256" key="2">
    <source>
        <dbReference type="ARBA" id="ARBA00035108"/>
    </source>
</evidence>